<protein>
    <recommendedName>
        <fullName evidence="6">Ribosomal RNA small subunit methyltransferase G</fullName>
        <ecNumber evidence="6">2.1.1.-</ecNumber>
    </recommendedName>
    <alternativeName>
        <fullName evidence="6">16S rRNA 7-methylguanosine methyltransferase</fullName>
        <shortName evidence="6">16S rRNA m7G methyltransferase</shortName>
    </alternativeName>
</protein>
<dbReference type="SUPFAM" id="SSF53335">
    <property type="entry name" value="S-adenosyl-L-methionine-dependent methyltransferases"/>
    <property type="match status" value="1"/>
</dbReference>
<dbReference type="GO" id="GO:0005829">
    <property type="term" value="C:cytosol"/>
    <property type="evidence" value="ECO:0007669"/>
    <property type="project" value="TreeGrafter"/>
</dbReference>
<gene>
    <name evidence="6" type="primary">rsmG</name>
    <name evidence="7" type="ORF">LIP_3650</name>
</gene>
<keyword evidence="1 6" id="KW-0963">Cytoplasm</keyword>
<dbReference type="EMBL" id="AP014924">
    <property type="protein sequence ID" value="BAS29458.1"/>
    <property type="molecule type" value="Genomic_DNA"/>
</dbReference>
<reference evidence="8" key="1">
    <citation type="submission" date="2015-07" db="EMBL/GenBank/DDBJ databases">
        <title>Complete genome sequence and phylogenetic analysis of Limnochorda pilosa.</title>
        <authorList>
            <person name="Watanabe M."/>
            <person name="Kojima H."/>
            <person name="Fukui M."/>
        </authorList>
    </citation>
    <scope>NUCLEOTIDE SEQUENCE [LARGE SCALE GENOMIC DNA]</scope>
    <source>
        <strain evidence="8">HC45</strain>
    </source>
</reference>
<dbReference type="PANTHER" id="PTHR31760">
    <property type="entry name" value="S-ADENOSYL-L-METHIONINE-DEPENDENT METHYLTRANSFERASES SUPERFAMILY PROTEIN"/>
    <property type="match status" value="1"/>
</dbReference>
<dbReference type="Gene3D" id="3.40.50.150">
    <property type="entry name" value="Vaccinia Virus protein VP39"/>
    <property type="match status" value="1"/>
</dbReference>
<dbReference type="Proteomes" id="UP000065807">
    <property type="component" value="Chromosome"/>
</dbReference>
<evidence type="ECO:0000313" key="7">
    <source>
        <dbReference type="EMBL" id="BAS29458.1"/>
    </source>
</evidence>
<name>A0A0K2SQQ1_LIMPI</name>
<organism evidence="7 8">
    <name type="scientific">Limnochorda pilosa</name>
    <dbReference type="NCBI Taxonomy" id="1555112"/>
    <lineage>
        <taxon>Bacteria</taxon>
        <taxon>Bacillati</taxon>
        <taxon>Bacillota</taxon>
        <taxon>Limnochordia</taxon>
        <taxon>Limnochordales</taxon>
        <taxon>Limnochordaceae</taxon>
        <taxon>Limnochorda</taxon>
    </lineage>
</organism>
<feature type="binding site" evidence="6">
    <location>
        <position position="77"/>
    </location>
    <ligand>
        <name>S-adenosyl-L-methionine</name>
        <dbReference type="ChEBI" id="CHEBI:59789"/>
    </ligand>
</feature>
<reference evidence="8" key="2">
    <citation type="journal article" date="2016" name="Int. J. Syst. Evol. Microbiol.">
        <title>Complete genome sequence and cell structure of Limnochorda pilosa, a Gram-negative spore-former within the phylum Firmicutes.</title>
        <authorList>
            <person name="Watanabe M."/>
            <person name="Kojima H."/>
            <person name="Fukui M."/>
        </authorList>
    </citation>
    <scope>NUCLEOTIDE SEQUENCE [LARGE SCALE GENOMIC DNA]</scope>
    <source>
        <strain evidence="8">HC45</strain>
    </source>
</reference>
<evidence type="ECO:0000313" key="8">
    <source>
        <dbReference type="Proteomes" id="UP000065807"/>
    </source>
</evidence>
<keyword evidence="4 6" id="KW-0808">Transferase</keyword>
<dbReference type="InterPro" id="IPR029063">
    <property type="entry name" value="SAM-dependent_MTases_sf"/>
</dbReference>
<dbReference type="PANTHER" id="PTHR31760:SF0">
    <property type="entry name" value="S-ADENOSYL-L-METHIONINE-DEPENDENT METHYLTRANSFERASES SUPERFAMILY PROTEIN"/>
    <property type="match status" value="1"/>
</dbReference>
<evidence type="ECO:0000256" key="3">
    <source>
        <dbReference type="ARBA" id="ARBA00022603"/>
    </source>
</evidence>
<accession>A0A0K2SQQ1</accession>
<dbReference type="PIRSF" id="PIRSF003078">
    <property type="entry name" value="GidB"/>
    <property type="match status" value="1"/>
</dbReference>
<comment type="function">
    <text evidence="6">Specifically methylates the N7 position of a guanine in 16S rRNA.</text>
</comment>
<keyword evidence="2 6" id="KW-0698">rRNA processing</keyword>
<evidence type="ECO:0000256" key="1">
    <source>
        <dbReference type="ARBA" id="ARBA00022490"/>
    </source>
</evidence>
<evidence type="ECO:0000256" key="4">
    <source>
        <dbReference type="ARBA" id="ARBA00022679"/>
    </source>
</evidence>
<feature type="binding site" evidence="6">
    <location>
        <position position="82"/>
    </location>
    <ligand>
        <name>S-adenosyl-L-methionine</name>
        <dbReference type="ChEBI" id="CHEBI:59789"/>
    </ligand>
</feature>
<keyword evidence="8" id="KW-1185">Reference proteome</keyword>
<dbReference type="EC" id="2.1.1.-" evidence="6"/>
<proteinExistence type="inferred from homology"/>
<feature type="binding site" evidence="6">
    <location>
        <begin position="100"/>
        <end position="102"/>
    </location>
    <ligand>
        <name>S-adenosyl-L-methionine</name>
        <dbReference type="ChEBI" id="CHEBI:59789"/>
    </ligand>
</feature>
<feature type="binding site" evidence="6">
    <location>
        <position position="147"/>
    </location>
    <ligand>
        <name>S-adenosyl-L-methionine</name>
        <dbReference type="ChEBI" id="CHEBI:59789"/>
    </ligand>
</feature>
<dbReference type="STRING" id="1555112.LIP_3650"/>
<dbReference type="AlphaFoldDB" id="A0A0K2SQQ1"/>
<comment type="subcellular location">
    <subcellularLocation>
        <location evidence="6">Cytoplasm</location>
    </subcellularLocation>
</comment>
<dbReference type="InterPro" id="IPR003682">
    <property type="entry name" value="rRNA_ssu_MeTfrase_G"/>
</dbReference>
<feature type="binding site" evidence="6">
    <location>
        <begin position="129"/>
        <end position="130"/>
    </location>
    <ligand>
        <name>S-adenosyl-L-methionine</name>
        <dbReference type="ChEBI" id="CHEBI:59789"/>
    </ligand>
</feature>
<dbReference type="Pfam" id="PF02527">
    <property type="entry name" value="GidB"/>
    <property type="match status" value="1"/>
</dbReference>
<dbReference type="HAMAP" id="MF_00074">
    <property type="entry name" value="16SrRNA_methyltr_G"/>
    <property type="match status" value="1"/>
</dbReference>
<dbReference type="NCBIfam" id="TIGR00138">
    <property type="entry name" value="rsmG_gidB"/>
    <property type="match status" value="1"/>
</dbReference>
<sequence>MGLADALARHLAGMGLSVPKAVGKRLVAYAELAWTGNERARLTGAVSLEELVTKHLVDCATLWLLRGVRWDRWIDVGSGAGLPGMVLALGAGDGRGALLEATAKKAAFLRSAVAAMGLEDRVEVVQERAEDWGRGGGRERYAVAVARAVAPARVLAEYLLPLVEVGGRAVMMKGPRAGDELAEAHAAMEVLGAEVEDVVAVSLPEGEGERRLVVLRKTRPTEAAYPRRPGVPAKRPL</sequence>
<evidence type="ECO:0000256" key="5">
    <source>
        <dbReference type="ARBA" id="ARBA00022691"/>
    </source>
</evidence>
<evidence type="ECO:0000256" key="6">
    <source>
        <dbReference type="HAMAP-Rule" id="MF_00074"/>
    </source>
</evidence>
<keyword evidence="5 6" id="KW-0949">S-adenosyl-L-methionine</keyword>
<dbReference type="GO" id="GO:0070043">
    <property type="term" value="F:rRNA (guanine-N7-)-methyltransferase activity"/>
    <property type="evidence" value="ECO:0007669"/>
    <property type="project" value="UniProtKB-UniRule"/>
</dbReference>
<evidence type="ECO:0000256" key="2">
    <source>
        <dbReference type="ARBA" id="ARBA00022552"/>
    </source>
</evidence>
<comment type="similarity">
    <text evidence="6">Belongs to the methyltransferase superfamily. RNA methyltransferase RsmG family.</text>
</comment>
<dbReference type="PATRIC" id="fig|1555112.3.peg.3686"/>
<keyword evidence="3 6" id="KW-0489">Methyltransferase</keyword>
<dbReference type="KEGG" id="lpil:LIP_3650"/>